<feature type="region of interest" description="Disordered" evidence="26">
    <location>
        <begin position="360"/>
        <end position="441"/>
    </location>
</feature>
<name>A0A7J6BEY3_AMEME</name>
<evidence type="ECO:0000256" key="19">
    <source>
        <dbReference type="ARBA" id="ARBA00023306"/>
    </source>
</evidence>
<dbReference type="Proteomes" id="UP000593565">
    <property type="component" value="Unassembled WGS sequence"/>
</dbReference>
<evidence type="ECO:0000256" key="20">
    <source>
        <dbReference type="ARBA" id="ARBA00047899"/>
    </source>
</evidence>
<evidence type="ECO:0000256" key="14">
    <source>
        <dbReference type="ARBA" id="ARBA00022776"/>
    </source>
</evidence>
<keyword evidence="14" id="KW-0498">Mitosis</keyword>
<keyword evidence="29" id="KW-1185">Reference proteome</keyword>
<dbReference type="PANTHER" id="PTHR44899:SF7">
    <property type="entry name" value="NIMA-RELATED KINASE"/>
    <property type="match status" value="1"/>
</dbReference>
<dbReference type="InterPro" id="IPR008271">
    <property type="entry name" value="Ser/Thr_kinase_AS"/>
</dbReference>
<keyword evidence="17" id="KW-0460">Magnesium</keyword>
<evidence type="ECO:0000256" key="1">
    <source>
        <dbReference type="ARBA" id="ARBA00001936"/>
    </source>
</evidence>
<dbReference type="FunFam" id="1.10.510.10:FF:000219">
    <property type="entry name" value="Putative serine/threonine-protein kinase Nek4"/>
    <property type="match status" value="1"/>
</dbReference>
<comment type="caution">
    <text evidence="28">The sequence shown here is derived from an EMBL/GenBank/DDBJ whole genome shotgun (WGS) entry which is preliminary data.</text>
</comment>
<evidence type="ECO:0000256" key="23">
    <source>
        <dbReference type="ARBA" id="ARBA00080102"/>
    </source>
</evidence>
<dbReference type="InterPro" id="IPR000719">
    <property type="entry name" value="Prot_kinase_dom"/>
</dbReference>
<dbReference type="SUPFAM" id="SSF56112">
    <property type="entry name" value="Protein kinase-like (PK-like)"/>
    <property type="match status" value="1"/>
</dbReference>
<feature type="region of interest" description="Disordered" evidence="26">
    <location>
        <begin position="641"/>
        <end position="741"/>
    </location>
</feature>
<dbReference type="GO" id="GO:0005929">
    <property type="term" value="C:cilium"/>
    <property type="evidence" value="ECO:0007669"/>
    <property type="project" value="UniProtKB-SubCell"/>
</dbReference>
<dbReference type="GO" id="GO:0005737">
    <property type="term" value="C:cytoplasm"/>
    <property type="evidence" value="ECO:0007669"/>
    <property type="project" value="UniProtKB-SubCell"/>
</dbReference>
<comment type="subcellular location">
    <subcellularLocation>
        <location evidence="2">Cell projection</location>
        <location evidence="2">Cilium</location>
    </subcellularLocation>
    <subcellularLocation>
        <location evidence="3">Cytoplasm</location>
    </subcellularLocation>
</comment>
<feature type="binding site" evidence="25">
    <location>
        <position position="34"/>
    </location>
    <ligand>
        <name>ATP</name>
        <dbReference type="ChEBI" id="CHEBI:30616"/>
    </ligand>
</feature>
<feature type="compositionally biased region" description="Basic and acidic residues" evidence="26">
    <location>
        <begin position="698"/>
        <end position="713"/>
    </location>
</feature>
<evidence type="ECO:0000256" key="2">
    <source>
        <dbReference type="ARBA" id="ARBA00004138"/>
    </source>
</evidence>
<evidence type="ECO:0000256" key="10">
    <source>
        <dbReference type="ARBA" id="ARBA00022618"/>
    </source>
</evidence>
<keyword evidence="10" id="KW-0132">Cell division</keyword>
<feature type="compositionally biased region" description="Basic and acidic residues" evidence="26">
    <location>
        <begin position="306"/>
        <end position="320"/>
    </location>
</feature>
<keyword evidence="15" id="KW-0418">Kinase</keyword>
<feature type="domain" description="Protein kinase" evidence="27">
    <location>
        <begin position="4"/>
        <end position="259"/>
    </location>
</feature>
<feature type="region of interest" description="Disordered" evidence="26">
    <location>
        <begin position="517"/>
        <end position="543"/>
    </location>
</feature>
<evidence type="ECO:0000256" key="7">
    <source>
        <dbReference type="ARBA" id="ARBA00022490"/>
    </source>
</evidence>
<keyword evidence="11" id="KW-0808">Transferase</keyword>
<evidence type="ECO:0000256" key="18">
    <source>
        <dbReference type="ARBA" id="ARBA00023273"/>
    </source>
</evidence>
<dbReference type="EC" id="2.7.11.1" evidence="5"/>
<evidence type="ECO:0000256" key="21">
    <source>
        <dbReference type="ARBA" id="ARBA00048679"/>
    </source>
</evidence>
<dbReference type="InterPro" id="IPR011009">
    <property type="entry name" value="Kinase-like_dom_sf"/>
</dbReference>
<keyword evidence="19" id="KW-0131">Cell cycle</keyword>
<proteinExistence type="inferred from homology"/>
<feature type="region of interest" description="Disordered" evidence="26">
    <location>
        <begin position="562"/>
        <end position="606"/>
    </location>
</feature>
<dbReference type="GO" id="GO:0051301">
    <property type="term" value="P:cell division"/>
    <property type="evidence" value="ECO:0007669"/>
    <property type="project" value="UniProtKB-KW"/>
</dbReference>
<accession>A0A7J6BEY3</accession>
<evidence type="ECO:0000259" key="27">
    <source>
        <dbReference type="PROSITE" id="PS50011"/>
    </source>
</evidence>
<keyword evidence="9" id="KW-0597">Phosphoprotein</keyword>
<feature type="region of interest" description="Disordered" evidence="26">
    <location>
        <begin position="467"/>
        <end position="500"/>
    </location>
</feature>
<dbReference type="EMBL" id="JAAGNN010000001">
    <property type="protein sequence ID" value="KAF4093614.1"/>
    <property type="molecule type" value="Genomic_DNA"/>
</dbReference>
<evidence type="ECO:0000256" key="17">
    <source>
        <dbReference type="ARBA" id="ARBA00022842"/>
    </source>
</evidence>
<keyword evidence="16 25" id="KW-0067">ATP-binding</keyword>
<feature type="compositionally biased region" description="Basic and acidic residues" evidence="26">
    <location>
        <begin position="389"/>
        <end position="401"/>
    </location>
</feature>
<keyword evidence="18" id="KW-0966">Cell projection</keyword>
<dbReference type="Gene3D" id="3.30.200.20">
    <property type="entry name" value="Phosphorylase Kinase, domain 1"/>
    <property type="match status" value="1"/>
</dbReference>
<dbReference type="CDD" id="cd08223">
    <property type="entry name" value="STKc_Nek4"/>
    <property type="match status" value="1"/>
</dbReference>
<dbReference type="PANTHER" id="PTHR44899">
    <property type="entry name" value="CAMK FAMILY PROTEIN KINASE"/>
    <property type="match status" value="1"/>
</dbReference>
<comment type="catalytic activity">
    <reaction evidence="21">
        <text>L-seryl-[protein] + ATP = O-phospho-L-seryl-[protein] + ADP + H(+)</text>
        <dbReference type="Rhea" id="RHEA:17989"/>
        <dbReference type="Rhea" id="RHEA-COMP:9863"/>
        <dbReference type="Rhea" id="RHEA-COMP:11604"/>
        <dbReference type="ChEBI" id="CHEBI:15378"/>
        <dbReference type="ChEBI" id="CHEBI:29999"/>
        <dbReference type="ChEBI" id="CHEBI:30616"/>
        <dbReference type="ChEBI" id="CHEBI:83421"/>
        <dbReference type="ChEBI" id="CHEBI:456216"/>
        <dbReference type="EC" id="2.7.11.1"/>
    </reaction>
</comment>
<evidence type="ECO:0000256" key="13">
    <source>
        <dbReference type="ARBA" id="ARBA00022741"/>
    </source>
</evidence>
<evidence type="ECO:0000256" key="9">
    <source>
        <dbReference type="ARBA" id="ARBA00022553"/>
    </source>
</evidence>
<evidence type="ECO:0000256" key="22">
    <source>
        <dbReference type="ARBA" id="ARBA00067731"/>
    </source>
</evidence>
<gene>
    <name evidence="28" type="ORF">AMELA_G00004080</name>
</gene>
<keyword evidence="13 25" id="KW-0547">Nucleotide-binding</keyword>
<evidence type="ECO:0000256" key="12">
    <source>
        <dbReference type="ARBA" id="ARBA00022723"/>
    </source>
</evidence>
<evidence type="ECO:0000256" key="6">
    <source>
        <dbReference type="ARBA" id="ARBA00022481"/>
    </source>
</evidence>
<comment type="catalytic activity">
    <reaction evidence="20">
        <text>L-threonyl-[protein] + ATP = O-phospho-L-threonyl-[protein] + ADP + H(+)</text>
        <dbReference type="Rhea" id="RHEA:46608"/>
        <dbReference type="Rhea" id="RHEA-COMP:11060"/>
        <dbReference type="Rhea" id="RHEA-COMP:11605"/>
        <dbReference type="ChEBI" id="CHEBI:15378"/>
        <dbReference type="ChEBI" id="CHEBI:30013"/>
        <dbReference type="ChEBI" id="CHEBI:30616"/>
        <dbReference type="ChEBI" id="CHEBI:61977"/>
        <dbReference type="ChEBI" id="CHEBI:456216"/>
        <dbReference type="EC" id="2.7.11.1"/>
    </reaction>
</comment>
<comment type="cofactor">
    <cofactor evidence="1">
        <name>Mn(2+)</name>
        <dbReference type="ChEBI" id="CHEBI:29035"/>
    </cofactor>
</comment>
<organism evidence="28 29">
    <name type="scientific">Ameiurus melas</name>
    <name type="common">Black bullhead</name>
    <name type="synonym">Silurus melas</name>
    <dbReference type="NCBI Taxonomy" id="219545"/>
    <lineage>
        <taxon>Eukaryota</taxon>
        <taxon>Metazoa</taxon>
        <taxon>Chordata</taxon>
        <taxon>Craniata</taxon>
        <taxon>Vertebrata</taxon>
        <taxon>Euteleostomi</taxon>
        <taxon>Actinopterygii</taxon>
        <taxon>Neopterygii</taxon>
        <taxon>Teleostei</taxon>
        <taxon>Ostariophysi</taxon>
        <taxon>Siluriformes</taxon>
        <taxon>Ictaluridae</taxon>
        <taxon>Ameiurus</taxon>
    </lineage>
</organism>
<evidence type="ECO:0000256" key="26">
    <source>
        <dbReference type="SAM" id="MobiDB-lite"/>
    </source>
</evidence>
<evidence type="ECO:0000256" key="5">
    <source>
        <dbReference type="ARBA" id="ARBA00012513"/>
    </source>
</evidence>
<dbReference type="GO" id="GO:0046872">
    <property type="term" value="F:metal ion binding"/>
    <property type="evidence" value="ECO:0007669"/>
    <property type="project" value="UniProtKB-KW"/>
</dbReference>
<keyword evidence="7" id="KW-0963">Cytoplasm</keyword>
<comment type="similarity">
    <text evidence="4">Belongs to the protein kinase superfamily. NEK Ser/Thr protein kinase family. NIMA subfamily.</text>
</comment>
<protein>
    <recommendedName>
        <fullName evidence="22">Serine/threonine-protein kinase Nek4</fullName>
        <ecNumber evidence="5">2.7.11.1</ecNumber>
    </recommendedName>
    <alternativeName>
        <fullName evidence="24">Never in mitosis A-related kinase 4</fullName>
    </alternativeName>
    <alternativeName>
        <fullName evidence="23">Serine/threonine-protein kinase 2</fullName>
    </alternativeName>
</protein>
<dbReference type="GO" id="GO:0004674">
    <property type="term" value="F:protein serine/threonine kinase activity"/>
    <property type="evidence" value="ECO:0007669"/>
    <property type="project" value="UniProtKB-KW"/>
</dbReference>
<feature type="compositionally biased region" description="Basic and acidic residues" evidence="26">
    <location>
        <begin position="368"/>
        <end position="377"/>
    </location>
</feature>
<dbReference type="FunFam" id="3.30.200.20:FF:000247">
    <property type="entry name" value="serine/threonine-protein kinase Nek4 isoform X1"/>
    <property type="match status" value="1"/>
</dbReference>
<feature type="compositionally biased region" description="Basic and acidic residues" evidence="26">
    <location>
        <begin position="579"/>
        <end position="597"/>
    </location>
</feature>
<keyword evidence="8" id="KW-0723">Serine/threonine-protein kinase</keyword>
<keyword evidence="12" id="KW-0479">Metal-binding</keyword>
<evidence type="ECO:0000256" key="4">
    <source>
        <dbReference type="ARBA" id="ARBA00010886"/>
    </source>
</evidence>
<dbReference type="InterPro" id="IPR017441">
    <property type="entry name" value="Protein_kinase_ATP_BS"/>
</dbReference>
<evidence type="ECO:0000256" key="25">
    <source>
        <dbReference type="PROSITE-ProRule" id="PRU10141"/>
    </source>
</evidence>
<sequence>MENYVFIRVVGKGSYGEVNLVQHKSDRKQYVIKKLNLRTSSKRERRAAEQEAQLLSQLKHPNIVTYRESWEGEDYQLYIVMGFCVGGDLYHRLKQQKGELLPERQVVEWFVQIAMALQYLHEKHILHRDLKTQNIFLTKTNIIKVGDLGIARVLENQNDMASTLIGTPYYMSPEIFSNKPYNYKSDVWALGCCVYEMATLKHAFNAKDMNSLVYRIVEGKLPQMPSKYDPQLGELIKRMLCKRPDDRPDVKHILRQTYIKQQIAVFLEATKEKTSRSRKKVNSMPNRDTPRVVPILQKQEPQCVNSERKSRGKRPEENQSKHHNGIKDNIVPNPPLHINSPSQDIQAVLNSTDQNVATISNIDIDIQPQEHRDELRKAKPHRPAASAAKRTERDEKKKEDTAVPQPHPRTQVSGVLIGKEERSLVSQSSNGTVLPKPKERIEPVKDSIAPFAEEDTMKLLQQAAMEDVKNGKRNTTAAEEDQKTEAEHSSGERGTSLESTDKLLEPFIPVALMDSHNPEQTAAPSETSKYHIRPPFSSGEPSVSCQRRQNVAHVESKIKAANSRPLPPLLENSPTVGIKRREGSEVERAKSDHHHDPTPQNRLLSARERRRLRLLRENQSESAAPAVRRASRDAALLNAKHMDQPDCPRPGSVPAVTHKNRLLSARERRRLRKSRENQSESAPAVRRASCDVASLNAKHTDQPERKSSWRHSDEEECSSSTSTTERSEGDYRESKSETNEMQDLVQMMTQTLRMDARDVLCEQESSRSNSAMLPEFKLNRTYRDTLMLHGKSREGERDFHLSDFRSDDSSGPAKIRRAVEHLRTDVVKGLGVKLLDNVLDILQEDDEDKREVLLRQQMGEEKYKAYAVMVQQLKFFEDVAFKC</sequence>
<dbReference type="PROSITE" id="PS00107">
    <property type="entry name" value="PROTEIN_KINASE_ATP"/>
    <property type="match status" value="1"/>
</dbReference>
<evidence type="ECO:0000313" key="29">
    <source>
        <dbReference type="Proteomes" id="UP000593565"/>
    </source>
</evidence>
<dbReference type="PROSITE" id="PS00108">
    <property type="entry name" value="PROTEIN_KINASE_ST"/>
    <property type="match status" value="1"/>
</dbReference>
<evidence type="ECO:0000256" key="24">
    <source>
        <dbReference type="ARBA" id="ARBA00082679"/>
    </source>
</evidence>
<reference evidence="28 29" key="1">
    <citation type="submission" date="2020-02" db="EMBL/GenBank/DDBJ databases">
        <title>A chromosome-scale genome assembly of the black bullhead catfish (Ameiurus melas).</title>
        <authorList>
            <person name="Wen M."/>
            <person name="Zham M."/>
            <person name="Cabau C."/>
            <person name="Klopp C."/>
            <person name="Donnadieu C."/>
            <person name="Roques C."/>
            <person name="Bouchez O."/>
            <person name="Lampietro C."/>
            <person name="Jouanno E."/>
            <person name="Herpin A."/>
            <person name="Louis A."/>
            <person name="Berthelot C."/>
            <person name="Parey E."/>
            <person name="Roest-Crollius H."/>
            <person name="Braasch I."/>
            <person name="Postlethwait J."/>
            <person name="Robinson-Rechavi M."/>
            <person name="Echchiki A."/>
            <person name="Begum T."/>
            <person name="Montfort J."/>
            <person name="Schartl M."/>
            <person name="Bobe J."/>
            <person name="Guiguen Y."/>
        </authorList>
    </citation>
    <scope>NUCLEOTIDE SEQUENCE [LARGE SCALE GENOMIC DNA]</scope>
    <source>
        <strain evidence="28">M_S1</strain>
        <tissue evidence="28">Blood</tissue>
    </source>
</reference>
<evidence type="ECO:0000256" key="3">
    <source>
        <dbReference type="ARBA" id="ARBA00004496"/>
    </source>
</evidence>
<dbReference type="InterPro" id="IPR051131">
    <property type="entry name" value="NEK_Ser/Thr_kinase_NIMA"/>
</dbReference>
<dbReference type="AlphaFoldDB" id="A0A7J6BEY3"/>
<dbReference type="GO" id="GO:0005524">
    <property type="term" value="F:ATP binding"/>
    <property type="evidence" value="ECO:0007669"/>
    <property type="project" value="UniProtKB-UniRule"/>
</dbReference>
<feature type="compositionally biased region" description="Basic and acidic residues" evidence="26">
    <location>
        <begin position="725"/>
        <end position="738"/>
    </location>
</feature>
<evidence type="ECO:0000256" key="8">
    <source>
        <dbReference type="ARBA" id="ARBA00022527"/>
    </source>
</evidence>
<dbReference type="PROSITE" id="PS50011">
    <property type="entry name" value="PROTEIN_KINASE_DOM"/>
    <property type="match status" value="1"/>
</dbReference>
<dbReference type="Gene3D" id="1.10.510.10">
    <property type="entry name" value="Transferase(Phosphotransferase) domain 1"/>
    <property type="match status" value="1"/>
</dbReference>
<feature type="compositionally biased region" description="Polar residues" evidence="26">
    <location>
        <begin position="518"/>
        <end position="527"/>
    </location>
</feature>
<feature type="region of interest" description="Disordered" evidence="26">
    <location>
        <begin position="270"/>
        <end position="341"/>
    </location>
</feature>
<evidence type="ECO:0000256" key="16">
    <source>
        <dbReference type="ARBA" id="ARBA00022840"/>
    </source>
</evidence>
<dbReference type="Pfam" id="PF00069">
    <property type="entry name" value="Pkinase"/>
    <property type="match status" value="1"/>
</dbReference>
<evidence type="ECO:0000313" key="28">
    <source>
        <dbReference type="EMBL" id="KAF4093614.1"/>
    </source>
</evidence>
<evidence type="ECO:0000256" key="15">
    <source>
        <dbReference type="ARBA" id="ARBA00022777"/>
    </source>
</evidence>
<evidence type="ECO:0000256" key="11">
    <source>
        <dbReference type="ARBA" id="ARBA00022679"/>
    </source>
</evidence>
<feature type="compositionally biased region" description="Basic and acidic residues" evidence="26">
    <location>
        <begin position="480"/>
        <end position="491"/>
    </location>
</feature>
<keyword evidence="6" id="KW-0488">Methylation</keyword>
<dbReference type="SMART" id="SM00220">
    <property type="entry name" value="S_TKc"/>
    <property type="match status" value="1"/>
</dbReference>